<comment type="similarity">
    <text evidence="1">Belongs to the LysR transcriptional regulatory family.</text>
</comment>
<evidence type="ECO:0000256" key="2">
    <source>
        <dbReference type="ARBA" id="ARBA00023015"/>
    </source>
</evidence>
<accession>A0A0U4BY75</accession>
<dbReference type="PROSITE" id="PS50931">
    <property type="entry name" value="HTH_LYSR"/>
    <property type="match status" value="1"/>
</dbReference>
<name>A0A0U4BY75_9ACTN</name>
<dbReference type="InterPro" id="IPR000847">
    <property type="entry name" value="LysR_HTH_N"/>
</dbReference>
<dbReference type="InterPro" id="IPR005119">
    <property type="entry name" value="LysR_subst-bd"/>
</dbReference>
<dbReference type="Gene3D" id="1.10.10.10">
    <property type="entry name" value="Winged helix-like DNA-binding domain superfamily/Winged helix DNA-binding domain"/>
    <property type="match status" value="1"/>
</dbReference>
<dbReference type="InterPro" id="IPR036390">
    <property type="entry name" value="WH_DNA-bd_sf"/>
</dbReference>
<dbReference type="CDD" id="cd05466">
    <property type="entry name" value="PBP2_LTTR_substrate"/>
    <property type="match status" value="1"/>
</dbReference>
<feature type="domain" description="HTH lysR-type" evidence="5">
    <location>
        <begin position="1"/>
        <end position="58"/>
    </location>
</feature>
<evidence type="ECO:0000259" key="5">
    <source>
        <dbReference type="PROSITE" id="PS50931"/>
    </source>
</evidence>
<dbReference type="SUPFAM" id="SSF53850">
    <property type="entry name" value="Periplasmic binding protein-like II"/>
    <property type="match status" value="1"/>
</dbReference>
<dbReference type="SUPFAM" id="SSF46785">
    <property type="entry name" value="Winged helix' DNA-binding domain"/>
    <property type="match status" value="1"/>
</dbReference>
<dbReference type="PRINTS" id="PR00039">
    <property type="entry name" value="HTHLYSR"/>
</dbReference>
<dbReference type="KEGG" id="aer:AERYTH_03435"/>
<organism evidence="6 7">
    <name type="scientific">Aeromicrobium erythreum</name>
    <dbReference type="NCBI Taxonomy" id="2041"/>
    <lineage>
        <taxon>Bacteria</taxon>
        <taxon>Bacillati</taxon>
        <taxon>Actinomycetota</taxon>
        <taxon>Actinomycetes</taxon>
        <taxon>Propionibacteriales</taxon>
        <taxon>Nocardioidaceae</taxon>
        <taxon>Aeromicrobium</taxon>
    </lineage>
</organism>
<evidence type="ECO:0000256" key="1">
    <source>
        <dbReference type="ARBA" id="ARBA00009437"/>
    </source>
</evidence>
<protein>
    <recommendedName>
        <fullName evidence="5">HTH lysR-type domain-containing protein</fullName>
    </recommendedName>
</protein>
<keyword evidence="7" id="KW-1185">Reference proteome</keyword>
<sequence>MEIRTLTSFVAVVDAGTVSAAAERVRVTQPALSRQLRQLERELGVDLFERVAGRLVLSAAGRSLLPLARDVLASAETLRTAARVQAEGGLDRVTIAAPATTLADVVSPFLASLRDDDPTPSVVETAALDVDDAMRRGADLVVTTRRPRRPLRSAALPELPVWAYVRADHAWADRSSVGLAELLEHDVVTVPPTFAARQVLDTAVEREQRWPASLVEASSGTVAQALAAAGRGVAVVSDDVRYGLRGLRVRSGGADLAVRLFVAWSSTHPAEASLAALAERLRTFVVAAYPDETRATGVTPAR</sequence>
<dbReference type="FunFam" id="1.10.10.10:FF:000001">
    <property type="entry name" value="LysR family transcriptional regulator"/>
    <property type="match status" value="1"/>
</dbReference>
<keyword evidence="2" id="KW-0805">Transcription regulation</keyword>
<keyword evidence="4" id="KW-0804">Transcription</keyword>
<dbReference type="InterPro" id="IPR050950">
    <property type="entry name" value="HTH-type_LysR_regulators"/>
</dbReference>
<dbReference type="GO" id="GO:0003700">
    <property type="term" value="F:DNA-binding transcription factor activity"/>
    <property type="evidence" value="ECO:0007669"/>
    <property type="project" value="InterPro"/>
</dbReference>
<dbReference type="AlphaFoldDB" id="A0A0U4BY75"/>
<dbReference type="EMBL" id="CP011502">
    <property type="protein sequence ID" value="ALX03823.1"/>
    <property type="molecule type" value="Genomic_DNA"/>
</dbReference>
<dbReference type="GO" id="GO:0003677">
    <property type="term" value="F:DNA binding"/>
    <property type="evidence" value="ECO:0007669"/>
    <property type="project" value="UniProtKB-KW"/>
</dbReference>
<dbReference type="PATRIC" id="fig|2041.4.peg.719"/>
<dbReference type="OrthoDB" id="3181812at2"/>
<reference evidence="6 7" key="1">
    <citation type="journal article" date="1991" name="Int. J. Syst. Bacteriol.">
        <title>Description of the erythromycin-producing bacterium Arthrobacter sp. strain NRRL B-3381 as Aeromicrobium erythreum gen. nov., sp. nov.</title>
        <authorList>
            <person name="Miller E.S."/>
            <person name="Woese C.R."/>
            <person name="Brenner S."/>
        </authorList>
    </citation>
    <scope>NUCLEOTIDE SEQUENCE [LARGE SCALE GENOMIC DNA]</scope>
    <source>
        <strain evidence="6 7">AR18</strain>
    </source>
</reference>
<proteinExistence type="inferred from homology"/>
<dbReference type="Pfam" id="PF03466">
    <property type="entry name" value="LysR_substrate"/>
    <property type="match status" value="1"/>
</dbReference>
<dbReference type="GO" id="GO:0005829">
    <property type="term" value="C:cytosol"/>
    <property type="evidence" value="ECO:0007669"/>
    <property type="project" value="TreeGrafter"/>
</dbReference>
<dbReference type="PANTHER" id="PTHR30419">
    <property type="entry name" value="HTH-TYPE TRANSCRIPTIONAL REGULATOR YBHD"/>
    <property type="match status" value="1"/>
</dbReference>
<gene>
    <name evidence="6" type="ORF">AERYTH_03435</name>
</gene>
<dbReference type="Gene3D" id="3.40.190.10">
    <property type="entry name" value="Periplasmic binding protein-like II"/>
    <property type="match status" value="2"/>
</dbReference>
<evidence type="ECO:0000313" key="6">
    <source>
        <dbReference type="EMBL" id="ALX03823.1"/>
    </source>
</evidence>
<evidence type="ECO:0000313" key="7">
    <source>
        <dbReference type="Proteomes" id="UP000067689"/>
    </source>
</evidence>
<evidence type="ECO:0000256" key="3">
    <source>
        <dbReference type="ARBA" id="ARBA00023125"/>
    </source>
</evidence>
<dbReference type="Pfam" id="PF00126">
    <property type="entry name" value="HTH_1"/>
    <property type="match status" value="1"/>
</dbReference>
<dbReference type="RefSeq" id="WP_067854666.1">
    <property type="nucleotide sequence ID" value="NZ_CP011502.1"/>
</dbReference>
<evidence type="ECO:0000256" key="4">
    <source>
        <dbReference type="ARBA" id="ARBA00023163"/>
    </source>
</evidence>
<dbReference type="STRING" id="2041.AERYTH_03435"/>
<dbReference type="Proteomes" id="UP000067689">
    <property type="component" value="Chromosome"/>
</dbReference>
<keyword evidence="3" id="KW-0238">DNA-binding</keyword>
<dbReference type="PANTHER" id="PTHR30419:SF2">
    <property type="entry name" value="LYSR FAMILY TRANSCRIPTIONAL REGULATOR"/>
    <property type="match status" value="1"/>
</dbReference>
<dbReference type="InterPro" id="IPR036388">
    <property type="entry name" value="WH-like_DNA-bd_sf"/>
</dbReference>